<dbReference type="Proteomes" id="UP001370490">
    <property type="component" value="Unassembled WGS sequence"/>
</dbReference>
<dbReference type="InterPro" id="IPR003676">
    <property type="entry name" value="SAUR_fam"/>
</dbReference>
<dbReference type="AlphaFoldDB" id="A0AAN8UT65"/>
<gene>
    <name evidence="2" type="ORF">RJ641_014983</name>
</gene>
<dbReference type="Pfam" id="PF02519">
    <property type="entry name" value="Auxin_inducible"/>
    <property type="match status" value="1"/>
</dbReference>
<name>A0AAN8UT65_9MAGN</name>
<dbReference type="EMBL" id="JBAMMX010000020">
    <property type="protein sequence ID" value="KAK6921305.1"/>
    <property type="molecule type" value="Genomic_DNA"/>
</dbReference>
<reference evidence="2 3" key="1">
    <citation type="submission" date="2023-12" db="EMBL/GenBank/DDBJ databases">
        <title>A high-quality genome assembly for Dillenia turbinata (Dilleniales).</title>
        <authorList>
            <person name="Chanderbali A."/>
        </authorList>
    </citation>
    <scope>NUCLEOTIDE SEQUENCE [LARGE SCALE GENOMIC DNA]</scope>
    <source>
        <strain evidence="2">LSX21</strain>
        <tissue evidence="2">Leaf</tissue>
    </source>
</reference>
<evidence type="ECO:0000313" key="2">
    <source>
        <dbReference type="EMBL" id="KAK6921305.1"/>
    </source>
</evidence>
<sequence length="86" mass="9564">MSEEEFGLPSNGPISLPCDSIFMEYILLIIRQGISEELAKASLSFVISCSLFSAVHQESDCPQLQISDLTYTYFTEENPPILSSQI</sequence>
<evidence type="ECO:0000256" key="1">
    <source>
        <dbReference type="ARBA" id="ARBA00006974"/>
    </source>
</evidence>
<accession>A0AAN8UT65</accession>
<proteinExistence type="inferred from homology"/>
<dbReference type="PANTHER" id="PTHR31175:SF111">
    <property type="entry name" value="AUXIN-RESPONSIVE PROTEIN SAUR68-LIKE"/>
    <property type="match status" value="1"/>
</dbReference>
<comment type="caution">
    <text evidence="2">The sequence shown here is derived from an EMBL/GenBank/DDBJ whole genome shotgun (WGS) entry which is preliminary data.</text>
</comment>
<comment type="similarity">
    <text evidence="1">Belongs to the ARG7 family.</text>
</comment>
<evidence type="ECO:0000313" key="3">
    <source>
        <dbReference type="Proteomes" id="UP001370490"/>
    </source>
</evidence>
<protein>
    <submittedName>
        <fullName evidence="2">Small auxin-up RNA</fullName>
    </submittedName>
</protein>
<dbReference type="GO" id="GO:0009733">
    <property type="term" value="P:response to auxin"/>
    <property type="evidence" value="ECO:0007669"/>
    <property type="project" value="InterPro"/>
</dbReference>
<dbReference type="PANTHER" id="PTHR31175">
    <property type="entry name" value="AUXIN-RESPONSIVE FAMILY PROTEIN"/>
    <property type="match status" value="1"/>
</dbReference>
<organism evidence="2 3">
    <name type="scientific">Dillenia turbinata</name>
    <dbReference type="NCBI Taxonomy" id="194707"/>
    <lineage>
        <taxon>Eukaryota</taxon>
        <taxon>Viridiplantae</taxon>
        <taxon>Streptophyta</taxon>
        <taxon>Embryophyta</taxon>
        <taxon>Tracheophyta</taxon>
        <taxon>Spermatophyta</taxon>
        <taxon>Magnoliopsida</taxon>
        <taxon>eudicotyledons</taxon>
        <taxon>Gunneridae</taxon>
        <taxon>Pentapetalae</taxon>
        <taxon>Dilleniales</taxon>
        <taxon>Dilleniaceae</taxon>
        <taxon>Dillenia</taxon>
    </lineage>
</organism>
<keyword evidence="3" id="KW-1185">Reference proteome</keyword>